<dbReference type="EMBL" id="VSRR010002795">
    <property type="protein sequence ID" value="MPC33278.1"/>
    <property type="molecule type" value="Genomic_DNA"/>
</dbReference>
<proteinExistence type="predicted"/>
<reference evidence="1 2" key="1">
    <citation type="submission" date="2019-05" db="EMBL/GenBank/DDBJ databases">
        <title>Another draft genome of Portunus trituberculatus and its Hox gene families provides insights of decapod evolution.</title>
        <authorList>
            <person name="Jeong J.-H."/>
            <person name="Song I."/>
            <person name="Kim S."/>
            <person name="Choi T."/>
            <person name="Kim D."/>
            <person name="Ryu S."/>
            <person name="Kim W."/>
        </authorList>
    </citation>
    <scope>NUCLEOTIDE SEQUENCE [LARGE SCALE GENOMIC DNA]</scope>
    <source>
        <tissue evidence="1">Muscle</tissue>
    </source>
</reference>
<evidence type="ECO:0000313" key="2">
    <source>
        <dbReference type="Proteomes" id="UP000324222"/>
    </source>
</evidence>
<evidence type="ECO:0000313" key="1">
    <source>
        <dbReference type="EMBL" id="MPC33278.1"/>
    </source>
</evidence>
<organism evidence="1 2">
    <name type="scientific">Portunus trituberculatus</name>
    <name type="common">Swimming crab</name>
    <name type="synonym">Neptunus trituberculatus</name>
    <dbReference type="NCBI Taxonomy" id="210409"/>
    <lineage>
        <taxon>Eukaryota</taxon>
        <taxon>Metazoa</taxon>
        <taxon>Ecdysozoa</taxon>
        <taxon>Arthropoda</taxon>
        <taxon>Crustacea</taxon>
        <taxon>Multicrustacea</taxon>
        <taxon>Malacostraca</taxon>
        <taxon>Eumalacostraca</taxon>
        <taxon>Eucarida</taxon>
        <taxon>Decapoda</taxon>
        <taxon>Pleocyemata</taxon>
        <taxon>Brachyura</taxon>
        <taxon>Eubrachyura</taxon>
        <taxon>Portunoidea</taxon>
        <taxon>Portunidae</taxon>
        <taxon>Portuninae</taxon>
        <taxon>Portunus</taxon>
    </lineage>
</organism>
<name>A0A5B7EIU1_PORTR</name>
<gene>
    <name evidence="1" type="ORF">E2C01_026623</name>
</gene>
<comment type="caution">
    <text evidence="1">The sequence shown here is derived from an EMBL/GenBank/DDBJ whole genome shotgun (WGS) entry which is preliminary data.</text>
</comment>
<dbReference type="AlphaFoldDB" id="A0A5B7EIU1"/>
<protein>
    <submittedName>
        <fullName evidence="1">Uncharacterized protein</fullName>
    </submittedName>
</protein>
<accession>A0A5B7EIU1</accession>
<keyword evidence="2" id="KW-1185">Reference proteome</keyword>
<sequence length="65" mass="7041">MVVGSGVAMARHDTNTAGIPDSRSLPLLPLPAWRRLPVGTRSRGSSHVHLESASVICRLLHFSRL</sequence>
<dbReference type="Proteomes" id="UP000324222">
    <property type="component" value="Unassembled WGS sequence"/>
</dbReference>